<dbReference type="Pfam" id="PF09339">
    <property type="entry name" value="HTH_IclR"/>
    <property type="match status" value="1"/>
</dbReference>
<evidence type="ECO:0000256" key="3">
    <source>
        <dbReference type="ARBA" id="ARBA00023163"/>
    </source>
</evidence>
<dbReference type="SUPFAM" id="SSF46785">
    <property type="entry name" value="Winged helix' DNA-binding domain"/>
    <property type="match status" value="1"/>
</dbReference>
<dbReference type="InterPro" id="IPR029016">
    <property type="entry name" value="GAF-like_dom_sf"/>
</dbReference>
<evidence type="ECO:0000256" key="2">
    <source>
        <dbReference type="ARBA" id="ARBA00023125"/>
    </source>
</evidence>
<comment type="caution">
    <text evidence="8">The sequence shown here is derived from an EMBL/GenBank/DDBJ whole genome shotgun (WGS) entry which is preliminary data.</text>
</comment>
<dbReference type="GO" id="GO:0003677">
    <property type="term" value="F:DNA binding"/>
    <property type="evidence" value="ECO:0007669"/>
    <property type="project" value="UniProtKB-KW"/>
</dbReference>
<feature type="domain" description="HTH iclR-type" evidence="6">
    <location>
        <begin position="4"/>
        <end position="66"/>
    </location>
</feature>
<dbReference type="Proteomes" id="UP000242682">
    <property type="component" value="Unassembled WGS sequence"/>
</dbReference>
<dbReference type="PROSITE" id="PS51078">
    <property type="entry name" value="ICLR_ED"/>
    <property type="match status" value="1"/>
</dbReference>
<keyword evidence="1" id="KW-0805">Transcription regulation</keyword>
<dbReference type="PROSITE" id="PS51077">
    <property type="entry name" value="HTH_ICLR"/>
    <property type="match status" value="1"/>
</dbReference>
<evidence type="ECO:0000259" key="7">
    <source>
        <dbReference type="PROSITE" id="PS51078"/>
    </source>
</evidence>
<accession>A0A2P8H1T7</accession>
<evidence type="ECO:0000313" key="8">
    <source>
        <dbReference type="EMBL" id="PSL40176.1"/>
    </source>
</evidence>
<keyword evidence="2" id="KW-0238">DNA-binding</keyword>
<dbReference type="GO" id="GO:0003700">
    <property type="term" value="F:DNA-binding transcription factor activity"/>
    <property type="evidence" value="ECO:0007669"/>
    <property type="project" value="TreeGrafter"/>
</dbReference>
<organism evidence="8 9">
    <name type="scientific">Planomicrobium soli</name>
    <dbReference type="NCBI Taxonomy" id="1176648"/>
    <lineage>
        <taxon>Bacteria</taxon>
        <taxon>Bacillati</taxon>
        <taxon>Bacillota</taxon>
        <taxon>Bacilli</taxon>
        <taxon>Bacillales</taxon>
        <taxon>Caryophanaceae</taxon>
        <taxon>Planomicrobium</taxon>
    </lineage>
</organism>
<evidence type="ECO:0000259" key="6">
    <source>
        <dbReference type="PROSITE" id="PS51077"/>
    </source>
</evidence>
<dbReference type="InterPro" id="IPR014757">
    <property type="entry name" value="Tscrpt_reg_IclR_C"/>
</dbReference>
<dbReference type="Gene3D" id="3.30.450.40">
    <property type="match status" value="1"/>
</dbReference>
<dbReference type="InterPro" id="IPR036390">
    <property type="entry name" value="WH_DNA-bd_sf"/>
</dbReference>
<dbReference type="InterPro" id="IPR005471">
    <property type="entry name" value="Tscrpt_reg_IclR_N"/>
</dbReference>
<comment type="function">
    <text evidence="4">May be an activator protein for the gylABX operon.</text>
</comment>
<dbReference type="EMBL" id="PYAT01000006">
    <property type="protein sequence ID" value="PSL40176.1"/>
    <property type="molecule type" value="Genomic_DNA"/>
</dbReference>
<dbReference type="OrthoDB" id="9791752at2"/>
<dbReference type="SMART" id="SM00346">
    <property type="entry name" value="HTH_ICLR"/>
    <property type="match status" value="1"/>
</dbReference>
<dbReference type="AlphaFoldDB" id="A0A2P8H1T7"/>
<dbReference type="FunFam" id="1.10.10.10:FF:000056">
    <property type="entry name" value="IclR family transcriptional regulator"/>
    <property type="match status" value="1"/>
</dbReference>
<dbReference type="InterPro" id="IPR036388">
    <property type="entry name" value="WH-like_DNA-bd_sf"/>
</dbReference>
<keyword evidence="9" id="KW-1185">Reference proteome</keyword>
<reference evidence="8 9" key="1">
    <citation type="submission" date="2018-03" db="EMBL/GenBank/DDBJ databases">
        <title>Genomic Encyclopedia of Type Strains, Phase III (KMG-III): the genomes of soil and plant-associated and newly described type strains.</title>
        <authorList>
            <person name="Whitman W."/>
        </authorList>
    </citation>
    <scope>NUCLEOTIDE SEQUENCE [LARGE SCALE GENOMIC DNA]</scope>
    <source>
        <strain evidence="8 9">CGMCC 1.12259</strain>
    </source>
</reference>
<evidence type="ECO:0000313" key="9">
    <source>
        <dbReference type="Proteomes" id="UP000242682"/>
    </source>
</evidence>
<keyword evidence="3" id="KW-0804">Transcription</keyword>
<feature type="domain" description="IclR-ED" evidence="7">
    <location>
        <begin position="67"/>
        <end position="251"/>
    </location>
</feature>
<dbReference type="Pfam" id="PF01614">
    <property type="entry name" value="IclR_C"/>
    <property type="match status" value="1"/>
</dbReference>
<dbReference type="GO" id="GO:0045892">
    <property type="term" value="P:negative regulation of DNA-templated transcription"/>
    <property type="evidence" value="ECO:0007669"/>
    <property type="project" value="TreeGrafter"/>
</dbReference>
<dbReference type="PANTHER" id="PTHR30136:SF35">
    <property type="entry name" value="HTH-TYPE TRANSCRIPTIONAL REGULATOR RV1719"/>
    <property type="match status" value="1"/>
</dbReference>
<dbReference type="InterPro" id="IPR050707">
    <property type="entry name" value="HTH_MetabolicPath_Reg"/>
</dbReference>
<evidence type="ECO:0000256" key="1">
    <source>
        <dbReference type="ARBA" id="ARBA00023015"/>
    </source>
</evidence>
<protein>
    <recommendedName>
        <fullName evidence="5">Glycerol operon regulatory protein</fullName>
    </recommendedName>
</protein>
<evidence type="ECO:0000256" key="5">
    <source>
        <dbReference type="ARBA" id="ARBA00070406"/>
    </source>
</evidence>
<sequence length="260" mass="29251">MSNVQSLERAFNLLDTLSEYPDGLQITRLSEKVGLSKSTVHRLLATLITMNYVYKDPESEKYRIGYRLLYLTRNILNNIDVISIAKPFLEALSADVNETIHLCIEDMGEVLYVDKIESNQTIRMFSRVGSRAPMYCTGVGKMLLSGMEQTKYNNVVDRISFVSKTENTIKSKDQLATELQVIKEQGYALDNVENEEGIRCIAAPIIDSKGDIIASFSISGPSNRITMDRVNEELVHKITQTSAKISRHLGYEMQSPPKSS</sequence>
<gene>
    <name evidence="8" type="ORF">B0H99_106195</name>
</gene>
<proteinExistence type="predicted"/>
<dbReference type="RefSeq" id="WP_106533497.1">
    <property type="nucleotide sequence ID" value="NZ_PYAT01000006.1"/>
</dbReference>
<evidence type="ECO:0000256" key="4">
    <source>
        <dbReference type="ARBA" id="ARBA00058938"/>
    </source>
</evidence>
<dbReference type="Gene3D" id="1.10.10.10">
    <property type="entry name" value="Winged helix-like DNA-binding domain superfamily/Winged helix DNA-binding domain"/>
    <property type="match status" value="1"/>
</dbReference>
<dbReference type="PANTHER" id="PTHR30136">
    <property type="entry name" value="HELIX-TURN-HELIX TRANSCRIPTIONAL REGULATOR, ICLR FAMILY"/>
    <property type="match status" value="1"/>
</dbReference>
<dbReference type="SUPFAM" id="SSF55781">
    <property type="entry name" value="GAF domain-like"/>
    <property type="match status" value="1"/>
</dbReference>
<name>A0A2P8H1T7_9BACL</name>